<reference evidence="3" key="1">
    <citation type="journal article" date="2023" name="Arch. Microbiol.">
        <title>Desulfoferula mesophilus gen. nov. sp. nov., a mesophilic sulfate-reducing bacterium isolated from a brackish lake sediment.</title>
        <authorList>
            <person name="Watanabe T."/>
            <person name="Yabe T."/>
            <person name="Tsuji J.M."/>
            <person name="Fukui M."/>
        </authorList>
    </citation>
    <scope>NUCLEOTIDE SEQUENCE [LARGE SCALE GENOMIC DNA]</scope>
    <source>
        <strain evidence="3">12FAK</strain>
    </source>
</reference>
<dbReference type="Proteomes" id="UP001366166">
    <property type="component" value="Chromosome"/>
</dbReference>
<protein>
    <recommendedName>
        <fullName evidence="4">Cthe-2314-like HEPN domain-containing protein</fullName>
    </recommendedName>
</protein>
<evidence type="ECO:0000313" key="3">
    <source>
        <dbReference type="Proteomes" id="UP001366166"/>
    </source>
</evidence>
<keyword evidence="3" id="KW-1185">Reference proteome</keyword>
<accession>A0AAU9EKG5</accession>
<dbReference type="AlphaFoldDB" id="A0AAU9EKG5"/>
<gene>
    <name evidence="2" type="ORF">FAK_27400</name>
</gene>
<dbReference type="EMBL" id="AP028679">
    <property type="protein sequence ID" value="BEQ15674.1"/>
    <property type="molecule type" value="Genomic_DNA"/>
</dbReference>
<name>A0AAU9EKG5_9BACT</name>
<keyword evidence="1" id="KW-0812">Transmembrane</keyword>
<dbReference type="KEGG" id="dmp:FAK_27400"/>
<organism evidence="2 3">
    <name type="scientific">Desulfoferula mesophila</name>
    <dbReference type="NCBI Taxonomy" id="3058419"/>
    <lineage>
        <taxon>Bacteria</taxon>
        <taxon>Pseudomonadati</taxon>
        <taxon>Thermodesulfobacteriota</taxon>
        <taxon>Desulfarculia</taxon>
        <taxon>Desulfarculales</taxon>
        <taxon>Desulfarculaceae</taxon>
        <taxon>Desulfoferula</taxon>
    </lineage>
</organism>
<evidence type="ECO:0000256" key="1">
    <source>
        <dbReference type="SAM" id="Phobius"/>
    </source>
</evidence>
<evidence type="ECO:0000313" key="2">
    <source>
        <dbReference type="EMBL" id="BEQ15674.1"/>
    </source>
</evidence>
<keyword evidence="1" id="KW-0472">Membrane</keyword>
<feature type="transmembrane region" description="Helical" evidence="1">
    <location>
        <begin position="55"/>
        <end position="75"/>
    </location>
</feature>
<dbReference type="RefSeq" id="WP_338600408.1">
    <property type="nucleotide sequence ID" value="NZ_AP028679.1"/>
</dbReference>
<sequence>MADDELRTNVQGALLQRYPYIILSRDMIKFYEIQEDYYYRRGIERSYSLTLGYYLNYYMLLIWGMLDHLSVIINLRFNLQYPEKNCSITNNKLWRDISKQSLALHSFIYSKPIQQWINTIADMRHHAAHKTIKVPTAILEKGSEPNVSDEEIRKILRAEHKEAYEIFPERMKSMEEQNIALWKMSKMKMLASRMIYIKRNDGTAYLIDPVMAVDHNLERLNAIIDAVLCALFNTDS</sequence>
<keyword evidence="1" id="KW-1133">Transmembrane helix</keyword>
<evidence type="ECO:0008006" key="4">
    <source>
        <dbReference type="Google" id="ProtNLM"/>
    </source>
</evidence>
<proteinExistence type="predicted"/>